<dbReference type="InterPro" id="IPR051396">
    <property type="entry name" value="Bact_Antivir_Def_Nuclease"/>
</dbReference>
<dbReference type="RefSeq" id="WP_231449000.1">
    <property type="nucleotide sequence ID" value="NZ_JAJOMB010000027.1"/>
</dbReference>
<organism evidence="3 4">
    <name type="scientific">Kineosporia babensis</name>
    <dbReference type="NCBI Taxonomy" id="499548"/>
    <lineage>
        <taxon>Bacteria</taxon>
        <taxon>Bacillati</taxon>
        <taxon>Actinomycetota</taxon>
        <taxon>Actinomycetes</taxon>
        <taxon>Kineosporiales</taxon>
        <taxon>Kineosporiaceae</taxon>
        <taxon>Kineosporia</taxon>
    </lineage>
</organism>
<dbReference type="Gene3D" id="3.40.50.300">
    <property type="entry name" value="P-loop containing nucleotide triphosphate hydrolases"/>
    <property type="match status" value="1"/>
</dbReference>
<evidence type="ECO:0000313" key="4">
    <source>
        <dbReference type="Proteomes" id="UP001138997"/>
    </source>
</evidence>
<dbReference type="InterPro" id="IPR034139">
    <property type="entry name" value="TOPRIM_OLD"/>
</dbReference>
<dbReference type="InterPro" id="IPR041685">
    <property type="entry name" value="AAA_GajA/Old/RecF-like"/>
</dbReference>
<feature type="domain" description="OLD protein-like TOPRIM" evidence="2">
    <location>
        <begin position="379"/>
        <end position="449"/>
    </location>
</feature>
<sequence>MGSISVGKSTVCEALELVLGPERMFRRPVIDEYDFYAAHYQDGDKGPIEIRIDVVLTGLAPDALRRFRSHLRRWSVEKNDFVEGPAEGNQPGGEGEWCLPVAFIGRFNAAEDDFEGGTFFTHPTPVADDLTDEYSGLGSGLKSFTREDKRMVGFLYLRTNRTGNRALSFQRGSLLDTVVRLESESHGQLWEKALQELAEVVLIGDDSPFLKVQTEVRSRVERFLSLTDDPSAVDVRVSDLTREHLREVLRLFLAPLPGAHGVPFNRLSTGSLNLLVFALLTYIAELRGDESVIFAMEEPEIALPPHAQRRLVDFVVQRMGQVIITSHSPYIIEKFDPEHIVVFSRDNTGVLKSNTVALPADFKIKRFRDNRRQFAEAVLARAVLVVEGATEAAVLHAISDFLDADPSIPDYLHLDLAGITIFDAGGDTVVPLYGPVFAAMGKPVFGIHDTPTKPFEASLQQKAKQFTRYQVIPYKGIEALLVEETPIHIQRAFAASARLRDDYPGGDPLPPVANDGDVRDYVLNLLTKRKGTAGGYAALLLAECSRLEHLPQSLVTFLIDVNTDLPNSEIPAVPPTNDAS</sequence>
<dbReference type="PANTHER" id="PTHR43581:SF4">
    <property type="entry name" value="ATP_GTP PHOSPHATASE"/>
    <property type="match status" value="1"/>
</dbReference>
<dbReference type="AlphaFoldDB" id="A0A9X1NL29"/>
<evidence type="ECO:0000259" key="1">
    <source>
        <dbReference type="Pfam" id="PF13175"/>
    </source>
</evidence>
<accession>A0A9X1NL29</accession>
<dbReference type="Proteomes" id="UP001138997">
    <property type="component" value="Unassembled WGS sequence"/>
</dbReference>
<comment type="caution">
    <text evidence="3">The sequence shown here is derived from an EMBL/GenBank/DDBJ whole genome shotgun (WGS) entry which is preliminary data.</text>
</comment>
<dbReference type="Pfam" id="PF20469">
    <property type="entry name" value="OLD-like_TOPRIM"/>
    <property type="match status" value="1"/>
</dbReference>
<feature type="domain" description="Endonuclease GajA/Old nuclease/RecF-like AAA" evidence="1">
    <location>
        <begin position="259"/>
        <end position="332"/>
    </location>
</feature>
<dbReference type="InterPro" id="IPR027417">
    <property type="entry name" value="P-loop_NTPase"/>
</dbReference>
<evidence type="ECO:0000259" key="2">
    <source>
        <dbReference type="Pfam" id="PF20469"/>
    </source>
</evidence>
<keyword evidence="3" id="KW-0378">Hydrolase</keyword>
<gene>
    <name evidence="3" type="ORF">LR394_35160</name>
</gene>
<evidence type="ECO:0000313" key="3">
    <source>
        <dbReference type="EMBL" id="MCD5316148.1"/>
    </source>
</evidence>
<dbReference type="SUPFAM" id="SSF52540">
    <property type="entry name" value="P-loop containing nucleoside triphosphate hydrolases"/>
    <property type="match status" value="1"/>
</dbReference>
<dbReference type="CDD" id="cd01026">
    <property type="entry name" value="TOPRIM_OLD"/>
    <property type="match status" value="1"/>
</dbReference>
<dbReference type="Pfam" id="PF13175">
    <property type="entry name" value="AAA_15"/>
    <property type="match status" value="1"/>
</dbReference>
<keyword evidence="3" id="KW-0540">Nuclease</keyword>
<keyword evidence="4" id="KW-1185">Reference proteome</keyword>
<proteinExistence type="predicted"/>
<protein>
    <submittedName>
        <fullName evidence="3">ATP-dependent endonuclease</fullName>
    </submittedName>
</protein>
<dbReference type="PANTHER" id="PTHR43581">
    <property type="entry name" value="ATP/GTP PHOSPHATASE"/>
    <property type="match status" value="1"/>
</dbReference>
<dbReference type="GO" id="GO:0004519">
    <property type="term" value="F:endonuclease activity"/>
    <property type="evidence" value="ECO:0007669"/>
    <property type="project" value="UniProtKB-KW"/>
</dbReference>
<name>A0A9X1NL29_9ACTN</name>
<reference evidence="3" key="1">
    <citation type="submission" date="2021-11" db="EMBL/GenBank/DDBJ databases">
        <title>Streptomyces corallinus and Kineosporia corallina sp. nov., two new coral-derived marine actinobacteria.</title>
        <authorList>
            <person name="Buangrab K."/>
            <person name="Sutthacheep M."/>
            <person name="Yeemin T."/>
            <person name="Harunari E."/>
            <person name="Igarashi Y."/>
            <person name="Sripreechasak P."/>
            <person name="Kanchanasin P."/>
            <person name="Tanasupawat S."/>
            <person name="Phongsopitanun W."/>
        </authorList>
    </citation>
    <scope>NUCLEOTIDE SEQUENCE</scope>
    <source>
        <strain evidence="3">JCM 31032</strain>
    </source>
</reference>
<keyword evidence="3" id="KW-0255">Endonuclease</keyword>
<dbReference type="EMBL" id="JAJOMB010000027">
    <property type="protein sequence ID" value="MCD5316148.1"/>
    <property type="molecule type" value="Genomic_DNA"/>
</dbReference>